<comment type="caution">
    <text evidence="1">The sequence shown here is derived from an EMBL/GenBank/DDBJ whole genome shotgun (WGS) entry which is preliminary data.</text>
</comment>
<organism evidence="1 3">
    <name type="scientific">Didymodactylos carnosus</name>
    <dbReference type="NCBI Taxonomy" id="1234261"/>
    <lineage>
        <taxon>Eukaryota</taxon>
        <taxon>Metazoa</taxon>
        <taxon>Spiralia</taxon>
        <taxon>Gnathifera</taxon>
        <taxon>Rotifera</taxon>
        <taxon>Eurotatoria</taxon>
        <taxon>Bdelloidea</taxon>
        <taxon>Philodinida</taxon>
        <taxon>Philodinidae</taxon>
        <taxon>Didymodactylos</taxon>
    </lineage>
</organism>
<name>A0A8S2G623_9BILA</name>
<evidence type="ECO:0000313" key="1">
    <source>
        <dbReference type="EMBL" id="CAF1635835.1"/>
    </source>
</evidence>
<proteinExistence type="predicted"/>
<sequence>RTAAIDVGIKCLDYAWKSKNLTQLPNDEDQWKQLYTVLSEPFRVETIIKSFIEYLRYLIKRNKMIDQQIKNFIMDLNCELSNLLSRNNNTVMWNILFYFQSDNLTNII</sequence>
<accession>A0A8S2G623</accession>
<protein>
    <submittedName>
        <fullName evidence="1">Uncharacterized protein</fullName>
    </submittedName>
</protein>
<dbReference type="AlphaFoldDB" id="A0A8S2G623"/>
<reference evidence="1" key="1">
    <citation type="submission" date="2021-02" db="EMBL/GenBank/DDBJ databases">
        <authorList>
            <person name="Nowell W R."/>
        </authorList>
    </citation>
    <scope>NUCLEOTIDE SEQUENCE</scope>
</reference>
<dbReference type="EMBL" id="CAJNOK010060549">
    <property type="protein sequence ID" value="CAF1635835.1"/>
    <property type="molecule type" value="Genomic_DNA"/>
</dbReference>
<dbReference type="Proteomes" id="UP000682733">
    <property type="component" value="Unassembled WGS sequence"/>
</dbReference>
<dbReference type="Proteomes" id="UP000677228">
    <property type="component" value="Unassembled WGS sequence"/>
</dbReference>
<evidence type="ECO:0000313" key="2">
    <source>
        <dbReference type="EMBL" id="CAF4466826.1"/>
    </source>
</evidence>
<dbReference type="EMBL" id="CAJOBA010086749">
    <property type="protein sequence ID" value="CAF4466826.1"/>
    <property type="molecule type" value="Genomic_DNA"/>
</dbReference>
<feature type="non-terminal residue" evidence="1">
    <location>
        <position position="1"/>
    </location>
</feature>
<gene>
    <name evidence="1" type="ORF">OVA965_LOCUS43991</name>
    <name evidence="2" type="ORF">TMI583_LOCUS46505</name>
</gene>
<evidence type="ECO:0000313" key="3">
    <source>
        <dbReference type="Proteomes" id="UP000677228"/>
    </source>
</evidence>